<feature type="domain" description="AB hydrolase-1" evidence="1">
    <location>
        <begin position="32"/>
        <end position="292"/>
    </location>
</feature>
<evidence type="ECO:0000313" key="2">
    <source>
        <dbReference type="EMBL" id="CAE20303.1"/>
    </source>
</evidence>
<protein>
    <submittedName>
        <fullName evidence="2">Possible hydrolase, alpha/beta hydrolase superfamily</fullName>
    </submittedName>
</protein>
<dbReference type="HOGENOM" id="CLU_020336_13_4_3"/>
<dbReference type="eggNOG" id="COG2267">
    <property type="taxonomic scope" value="Bacteria"/>
</dbReference>
<dbReference type="RefSeq" id="WP_011129507.1">
    <property type="nucleotide sequence ID" value="NC_005071.1"/>
</dbReference>
<keyword evidence="2" id="KW-0378">Hydrolase</keyword>
<dbReference type="InterPro" id="IPR029058">
    <property type="entry name" value="AB_hydrolase_fold"/>
</dbReference>
<accession>Q7TV74</accession>
<dbReference type="Gene3D" id="3.40.50.1820">
    <property type="entry name" value="alpha/beta hydrolase"/>
    <property type="match status" value="1"/>
</dbReference>
<dbReference type="SUPFAM" id="SSF53474">
    <property type="entry name" value="alpha/beta-Hydrolases"/>
    <property type="match status" value="1"/>
</dbReference>
<dbReference type="KEGG" id="pmt:PMT_0128"/>
<dbReference type="AlphaFoldDB" id="Q7TV74"/>
<dbReference type="InterPro" id="IPR000073">
    <property type="entry name" value="AB_hydrolase_1"/>
</dbReference>
<reference evidence="2 3" key="1">
    <citation type="journal article" date="2003" name="Nature">
        <title>Genome divergence in two Prochlorococcus ecotypes reflects oceanic niche differentiation.</title>
        <authorList>
            <person name="Rocap G."/>
            <person name="Larimer F.W."/>
            <person name="Lamerdin J.E."/>
            <person name="Malfatti S."/>
            <person name="Chain P."/>
            <person name="Ahlgren N.A."/>
            <person name="Arellano A."/>
            <person name="Coleman M."/>
            <person name="Hauser L."/>
            <person name="Hess W.R."/>
            <person name="Johnson Z.I."/>
            <person name="Land M.L."/>
            <person name="Lindell D."/>
            <person name="Post A.F."/>
            <person name="Regala W."/>
            <person name="Shah M."/>
            <person name="Shaw S.L."/>
            <person name="Steglich C."/>
            <person name="Sullivan M.B."/>
            <person name="Ting C.S."/>
            <person name="Tolonen A."/>
            <person name="Webb E.A."/>
            <person name="Zinser E.R."/>
            <person name="Chisholm S.W."/>
        </authorList>
    </citation>
    <scope>NUCLEOTIDE SEQUENCE [LARGE SCALE GENOMIC DNA]</scope>
    <source>
        <strain evidence="3">MIT 9313</strain>
    </source>
</reference>
<sequence>MTNAENHIWTWQDWQVAWSRSGTADHANSATLLIHGFGACKEHWRHNQSVLAQISPCYAIDLLGFGSSSQPRARLRGEAPHQGDFCYDFDGWGAQVAAFCREVVQIPVRIVGNSIGGVIALRAAQLLEEACEGVVLINCAQRTLDDKRLDEQPSLMRWTRPWLKSLVQQRWLSNSLFRNAANPMMIKRVLKQAYPSGNNLDRSLVSMLQKPADRPGAAEAFHGFINIFDDYLAPELMADLNMPVDLIWGAADPWEPLQEARRWAALLPCIRSISVVDGAGHCPHDEAPEEVNPLLLSIIQQAA</sequence>
<gene>
    <name evidence="2" type="ordered locus">PMT_0128</name>
</gene>
<dbReference type="PANTHER" id="PTHR46438">
    <property type="entry name" value="ALPHA/BETA-HYDROLASES SUPERFAMILY PROTEIN"/>
    <property type="match status" value="1"/>
</dbReference>
<dbReference type="GO" id="GO:0016787">
    <property type="term" value="F:hydrolase activity"/>
    <property type="evidence" value="ECO:0007669"/>
    <property type="project" value="UniProtKB-KW"/>
</dbReference>
<keyword evidence="3" id="KW-1185">Reference proteome</keyword>
<dbReference type="PANTHER" id="PTHR46438:SF12">
    <property type="entry name" value="ALPHA_BETA-HYDROLASES SUPERFAMILY PROTEIN"/>
    <property type="match status" value="1"/>
</dbReference>
<dbReference type="Pfam" id="PF12697">
    <property type="entry name" value="Abhydrolase_6"/>
    <property type="match status" value="1"/>
</dbReference>
<evidence type="ECO:0000313" key="3">
    <source>
        <dbReference type="Proteomes" id="UP000001423"/>
    </source>
</evidence>
<name>Q7TV74_PROMM</name>
<organism evidence="2 3">
    <name type="scientific">Prochlorococcus marinus (strain MIT 9313)</name>
    <dbReference type="NCBI Taxonomy" id="74547"/>
    <lineage>
        <taxon>Bacteria</taxon>
        <taxon>Bacillati</taxon>
        <taxon>Cyanobacteriota</taxon>
        <taxon>Cyanophyceae</taxon>
        <taxon>Synechococcales</taxon>
        <taxon>Prochlorococcaceae</taxon>
        <taxon>Prochlorococcus</taxon>
    </lineage>
</organism>
<dbReference type="EMBL" id="BX548175">
    <property type="protein sequence ID" value="CAE20303.1"/>
    <property type="molecule type" value="Genomic_DNA"/>
</dbReference>
<evidence type="ECO:0000259" key="1">
    <source>
        <dbReference type="Pfam" id="PF12697"/>
    </source>
</evidence>
<proteinExistence type="predicted"/>
<dbReference type="ESTHER" id="proma-PMT0128">
    <property type="family name" value="AlphaBeta_hydrolase"/>
</dbReference>
<dbReference type="Proteomes" id="UP000001423">
    <property type="component" value="Chromosome"/>
</dbReference>